<dbReference type="OrthoDB" id="20282at2759"/>
<dbReference type="AlphaFoldDB" id="A0A232LPR5"/>
<feature type="compositionally biased region" description="Low complexity" evidence="1">
    <location>
        <begin position="100"/>
        <end position="112"/>
    </location>
</feature>
<keyword evidence="4" id="KW-1185">Reference proteome</keyword>
<evidence type="ECO:0000259" key="2">
    <source>
        <dbReference type="PROSITE" id="PS50174"/>
    </source>
</evidence>
<evidence type="ECO:0000313" key="4">
    <source>
        <dbReference type="Proteomes" id="UP000243515"/>
    </source>
</evidence>
<gene>
    <name evidence="3" type="ORF">Egran_06426</name>
</gene>
<name>A0A232LPR5_9EURO</name>
<dbReference type="InterPro" id="IPR039146">
    <property type="entry name" value="GPANK1"/>
</dbReference>
<accession>A0A232LPR5</accession>
<dbReference type="Proteomes" id="UP000243515">
    <property type="component" value="Unassembled WGS sequence"/>
</dbReference>
<evidence type="ECO:0000256" key="1">
    <source>
        <dbReference type="SAM" id="MobiDB-lite"/>
    </source>
</evidence>
<feature type="domain" description="G-patch" evidence="2">
    <location>
        <begin position="168"/>
        <end position="217"/>
    </location>
</feature>
<proteinExistence type="predicted"/>
<dbReference type="InterPro" id="IPR000467">
    <property type="entry name" value="G_patch_dom"/>
</dbReference>
<sequence>MSLKDDDEDYFLPPEDQRVFGAGLKKKCVRFVRPADSDGILSTTAIATATTESAGSGTDKPLPPSIAERYLSIVFPDEAKRPSSQSKGDSDGGRTAAAITTTTTEQSQQLQQLQELHTPDGQLCEVCNLPIDGPSSTSVVLSTSKAHEASIVHQVCLSHSNPPSHLDRTNPGLRYLVAYGWDPDSRLGLGAPGREGIREPLKQKAKNDTVGLGMNIEVRNAGNRRKVVKEQKLNARQVRRKELEMKKKDEKLKELFYRSHNIQRYLGDI</sequence>
<dbReference type="GO" id="GO:0003676">
    <property type="term" value="F:nucleic acid binding"/>
    <property type="evidence" value="ECO:0007669"/>
    <property type="project" value="InterPro"/>
</dbReference>
<dbReference type="PANTHER" id="PTHR20923">
    <property type="entry name" value="BAT4 PROTEIN-RELATED"/>
    <property type="match status" value="1"/>
</dbReference>
<protein>
    <recommendedName>
        <fullName evidence="2">G-patch domain-containing protein</fullName>
    </recommendedName>
</protein>
<dbReference type="PANTHER" id="PTHR20923:SF1">
    <property type="entry name" value="G PATCH DOMAIN AND ANKYRIN REPEAT-CONTAINING PROTEIN 1"/>
    <property type="match status" value="1"/>
</dbReference>
<evidence type="ECO:0000313" key="3">
    <source>
        <dbReference type="EMBL" id="OXV05807.1"/>
    </source>
</evidence>
<dbReference type="PROSITE" id="PS50174">
    <property type="entry name" value="G_PATCH"/>
    <property type="match status" value="1"/>
</dbReference>
<feature type="region of interest" description="Disordered" evidence="1">
    <location>
        <begin position="77"/>
        <end position="112"/>
    </location>
</feature>
<reference evidence="3 4" key="1">
    <citation type="journal article" date="2015" name="Environ. Microbiol.">
        <title>Metagenome sequence of Elaphomyces granulatus from sporocarp tissue reveals Ascomycota ectomycorrhizal fingerprints of genome expansion and a Proteobacteria-rich microbiome.</title>
        <authorList>
            <person name="Quandt C.A."/>
            <person name="Kohler A."/>
            <person name="Hesse C.N."/>
            <person name="Sharpton T.J."/>
            <person name="Martin F."/>
            <person name="Spatafora J.W."/>
        </authorList>
    </citation>
    <scope>NUCLEOTIDE SEQUENCE [LARGE SCALE GENOMIC DNA]</scope>
    <source>
        <strain evidence="3 4">OSC145934</strain>
    </source>
</reference>
<organism evidence="3 4">
    <name type="scientific">Elaphomyces granulatus</name>
    <dbReference type="NCBI Taxonomy" id="519963"/>
    <lineage>
        <taxon>Eukaryota</taxon>
        <taxon>Fungi</taxon>
        <taxon>Dikarya</taxon>
        <taxon>Ascomycota</taxon>
        <taxon>Pezizomycotina</taxon>
        <taxon>Eurotiomycetes</taxon>
        <taxon>Eurotiomycetidae</taxon>
        <taxon>Eurotiales</taxon>
        <taxon>Elaphomycetaceae</taxon>
        <taxon>Elaphomyces</taxon>
    </lineage>
</organism>
<comment type="caution">
    <text evidence="3">The sequence shown here is derived from an EMBL/GenBank/DDBJ whole genome shotgun (WGS) entry which is preliminary data.</text>
</comment>
<dbReference type="EMBL" id="NPHW01006434">
    <property type="protein sequence ID" value="OXV05807.1"/>
    <property type="molecule type" value="Genomic_DNA"/>
</dbReference>